<evidence type="ECO:0000256" key="1">
    <source>
        <dbReference type="SAM" id="SignalP"/>
    </source>
</evidence>
<organism evidence="2 3">
    <name type="scientific">Eiseniibacteriota bacterium</name>
    <dbReference type="NCBI Taxonomy" id="2212470"/>
    <lineage>
        <taxon>Bacteria</taxon>
        <taxon>Candidatus Eiseniibacteriota</taxon>
    </lineage>
</organism>
<gene>
    <name evidence="2" type="ORF">HY076_09425</name>
</gene>
<dbReference type="EMBL" id="JACQAY010000313">
    <property type="protein sequence ID" value="MBI3540479.1"/>
    <property type="molecule type" value="Genomic_DNA"/>
</dbReference>
<feature type="signal peptide" evidence="1">
    <location>
        <begin position="1"/>
        <end position="26"/>
    </location>
</feature>
<evidence type="ECO:0000313" key="3">
    <source>
        <dbReference type="Proteomes" id="UP000807850"/>
    </source>
</evidence>
<reference evidence="2" key="1">
    <citation type="submission" date="2020-07" db="EMBL/GenBank/DDBJ databases">
        <title>Huge and variable diversity of episymbiotic CPR bacteria and DPANN archaea in groundwater ecosystems.</title>
        <authorList>
            <person name="He C.Y."/>
            <person name="Keren R."/>
            <person name="Whittaker M."/>
            <person name="Farag I.F."/>
            <person name="Doudna J."/>
            <person name="Cate J.H.D."/>
            <person name="Banfield J.F."/>
        </authorList>
    </citation>
    <scope>NUCLEOTIDE SEQUENCE</scope>
    <source>
        <strain evidence="2">NC_groundwater_928_Pr1_S-0.2um_72_17</strain>
    </source>
</reference>
<feature type="chain" id="PRO_5039304240" description="T9SS type A sorting domain-containing protein" evidence="1">
    <location>
        <begin position="27"/>
        <end position="342"/>
    </location>
</feature>
<evidence type="ECO:0000313" key="2">
    <source>
        <dbReference type="EMBL" id="MBI3540479.1"/>
    </source>
</evidence>
<keyword evidence="1" id="KW-0732">Signal</keyword>
<dbReference type="Gene3D" id="2.60.40.4070">
    <property type="match status" value="1"/>
</dbReference>
<name>A0A9D6LD21_UNCEI</name>
<sequence length="342" mass="38039">MSRSLRAACGAGLILLAAAGVRPAAAQSDFPNIPAWSYPGAWHPGVGSDTISQRPRTITMRFLRDPVAEARPDFAGYRIYRATNFADTTAMVLVRRFTRQFGDSLFAWHFPDIDASTPLAQRVATFIDPDSSGSFQKVKRPPNDPCRPACFDSMIVLVPPPGPHDGFRTWYSITYEARNTTDNDYLDLFVPDLANCANPGAPGTCPNLNHKAANVANDVWSPREASAEPDSHFFARAVEPTRGPTQNLARVSVVPNPYRAVEAWNAAGENELHFINLPAQAVIRIYTLAGDLVRELQHQDTVRDFERWDLRNGRGRDVSSGIYLYRVVSGSFFYQNHFIVIR</sequence>
<accession>A0A9D6LD21</accession>
<protein>
    <recommendedName>
        <fullName evidence="4">T9SS type A sorting domain-containing protein</fullName>
    </recommendedName>
</protein>
<comment type="caution">
    <text evidence="2">The sequence shown here is derived from an EMBL/GenBank/DDBJ whole genome shotgun (WGS) entry which is preliminary data.</text>
</comment>
<evidence type="ECO:0008006" key="4">
    <source>
        <dbReference type="Google" id="ProtNLM"/>
    </source>
</evidence>
<dbReference type="AlphaFoldDB" id="A0A9D6LD21"/>
<proteinExistence type="predicted"/>
<dbReference type="Proteomes" id="UP000807850">
    <property type="component" value="Unassembled WGS sequence"/>
</dbReference>